<organism evidence="1 2">
    <name type="scientific">Taklimakanibacter albus</name>
    <dbReference type="NCBI Taxonomy" id="2800327"/>
    <lineage>
        <taxon>Bacteria</taxon>
        <taxon>Pseudomonadati</taxon>
        <taxon>Pseudomonadota</taxon>
        <taxon>Alphaproteobacteria</taxon>
        <taxon>Hyphomicrobiales</taxon>
        <taxon>Aestuariivirgaceae</taxon>
        <taxon>Taklimakanibacter</taxon>
    </lineage>
</organism>
<protein>
    <submittedName>
        <fullName evidence="1">Uncharacterized protein</fullName>
    </submittedName>
</protein>
<comment type="caution">
    <text evidence="1">The sequence shown here is derived from an EMBL/GenBank/DDBJ whole genome shotgun (WGS) entry which is preliminary data.</text>
</comment>
<keyword evidence="2" id="KW-1185">Reference proteome</keyword>
<accession>A0ACC5QWW8</accession>
<proteinExistence type="predicted"/>
<dbReference type="Proteomes" id="UP000616151">
    <property type="component" value="Unassembled WGS sequence"/>
</dbReference>
<name>A0ACC5QWW8_9HYPH</name>
<dbReference type="EMBL" id="JAENHL010000003">
    <property type="protein sequence ID" value="MBK1864839.1"/>
    <property type="molecule type" value="Genomic_DNA"/>
</dbReference>
<gene>
    <name evidence="1" type="ORF">JHL16_00610</name>
</gene>
<evidence type="ECO:0000313" key="2">
    <source>
        <dbReference type="Proteomes" id="UP000616151"/>
    </source>
</evidence>
<reference evidence="1" key="1">
    <citation type="submission" date="2021-01" db="EMBL/GenBank/DDBJ databases">
        <authorList>
            <person name="Sun Q."/>
        </authorList>
    </citation>
    <scope>NUCLEOTIDE SEQUENCE</scope>
    <source>
        <strain evidence="1">YIM B02566</strain>
    </source>
</reference>
<evidence type="ECO:0000313" key="1">
    <source>
        <dbReference type="EMBL" id="MBK1864839.1"/>
    </source>
</evidence>
<sequence length="45" mass="4676">MTIRALLVSLLLAGLLAACGVKGPPEPPEGAKKENKPIVLDPLIQ</sequence>